<keyword evidence="1" id="KW-0106">Calcium</keyword>
<dbReference type="SUPFAM" id="SSF51120">
    <property type="entry name" value="beta-Roll"/>
    <property type="match status" value="2"/>
</dbReference>
<feature type="domain" description="VWFA" evidence="3">
    <location>
        <begin position="2410"/>
        <end position="2683"/>
    </location>
</feature>
<keyword evidence="6" id="KW-1185">Reference proteome</keyword>
<dbReference type="Pfam" id="PF00353">
    <property type="entry name" value="HemolysinCabind"/>
    <property type="match status" value="3"/>
</dbReference>
<dbReference type="InterPro" id="IPR018247">
    <property type="entry name" value="EF_Hand_1_Ca_BS"/>
</dbReference>
<dbReference type="Gene3D" id="3.40.50.410">
    <property type="entry name" value="von Willebrand factor, type A domain"/>
    <property type="match status" value="1"/>
</dbReference>
<dbReference type="InterPro" id="IPR001343">
    <property type="entry name" value="Hemolysn_Ca-bd"/>
</dbReference>
<name>U4KFK7_9VIBR</name>
<dbReference type="InterPro" id="IPR040853">
    <property type="entry name" value="RapA2_cadherin-like"/>
</dbReference>
<dbReference type="NCBIfam" id="TIGR01965">
    <property type="entry name" value="VCBS_repeat"/>
    <property type="match status" value="5"/>
</dbReference>
<gene>
    <name evidence="5" type="ORF">VIBNI_A1817</name>
</gene>
<evidence type="ECO:0000256" key="1">
    <source>
        <dbReference type="ARBA" id="ARBA00022837"/>
    </source>
</evidence>
<dbReference type="Pfam" id="PF00092">
    <property type="entry name" value="VWA"/>
    <property type="match status" value="1"/>
</dbReference>
<dbReference type="InterPro" id="IPR018511">
    <property type="entry name" value="Hemolysin-typ_Ca-bd_CS"/>
</dbReference>
<dbReference type="Gene3D" id="2.60.40.2810">
    <property type="match status" value="1"/>
</dbReference>
<dbReference type="CDD" id="cd00198">
    <property type="entry name" value="vWFA"/>
    <property type="match status" value="1"/>
</dbReference>
<dbReference type="InterPro" id="IPR011049">
    <property type="entry name" value="Serralysin-like_metalloprot_C"/>
</dbReference>
<accession>U4KFK7</accession>
<dbReference type="InterPro" id="IPR036465">
    <property type="entry name" value="vWFA_dom_sf"/>
</dbReference>
<dbReference type="EMBL" id="FO203526">
    <property type="protein sequence ID" value="CCO57918.1"/>
    <property type="molecule type" value="Genomic_DNA"/>
</dbReference>
<dbReference type="Pfam" id="PF17963">
    <property type="entry name" value="Big_9"/>
    <property type="match status" value="1"/>
</dbReference>
<dbReference type="Gene3D" id="2.60.40.3440">
    <property type="match status" value="1"/>
</dbReference>
<dbReference type="KEGG" id="vni:VIBNI_A1817"/>
<dbReference type="InterPro" id="IPR010221">
    <property type="entry name" value="VCBS_dom"/>
</dbReference>
<dbReference type="Pfam" id="PF00028">
    <property type="entry name" value="Cadherin"/>
    <property type="match status" value="1"/>
</dbReference>
<dbReference type="InterPro" id="IPR002126">
    <property type="entry name" value="Cadherin-like_dom"/>
</dbReference>
<dbReference type="eggNOG" id="COG2931">
    <property type="taxonomic scope" value="Bacteria"/>
</dbReference>
<dbReference type="Gene3D" id="2.150.10.10">
    <property type="entry name" value="Serralysin-like metalloprotease, C-terminal"/>
    <property type="match status" value="2"/>
</dbReference>
<sequence>MDSIQSLLSSAIASVGQMIVIDQQGNIRVVPKGTPLLPGEVILETDGASKDGAAPRAGIVDDNQDINQLELDEDIQEIFAALEGGEDPTQLDDEFATAAGDASSGSSLTTSGEIERIGAQSIAETSFDTGSFERQGLSRTQSLTLLESYRILLTATTDSGPEGAPSVAIPEAVNSVNAEEAEDGVDLLITVPAGTTIEDTIFVEVSTPTGESVFIEVPVPDDWDGTSPIVVTIPSGNLNTDGSYTVTSEVFKPNGDSTSTSAPVTFDLDTTPPSTPTVTITEDANNDGTLSDDELDGQVTVTVQIPSDAEVGDVLKVTGQPDTIITQDMINAGSITLEYDRPADGETLDITATITDQAGNTSTAGNDSVVTEDNTPTGAPTVQILDDANNDGILTSDENDGSVDVRITLPEGVKVGDVLKVTGQPDIVINQEQIDVGFITVSYPVPEQNETLTVNATVTDSSGNVSAAGSDSVTGENINDNPVIGDENGDPVGDSITVSVNEDTTKSGKLTASDVDGDDLTFSKGTDPSNGTVTVDADGNWSYTPNENYNGNDSFTVVVSDGNGGTDTITINVEVAAVNDDPTATAENVEVNEDASVTGQIEASDVDLPAGESLTFTTDEVVKGLTLNSDGSYTFDASEYDDLKEGQELVISVPVTVTDDAGGSTTTTLTITVTGSNDPADVTAGVANLTESDSVLSANGKLESTDPDGNDNTFKPTTINGTYGVLTLQADGTWNFESHTALDELDANDKVTEQFVVETEDGTKTTIDINIQGTNDAPVVETQTQAWIFEDDTSKTVKGFTVNDPDASDSHTFTIVSQPDTSLGEFEMRADGSWTFVLTDTEAADKLPEGHKLNEVYQIEVKDSQGATTVVDVTVTIIGKNDAADVTAASKTLTETDAVLRTSGTLTHTDVDGADNTFKADTIEGDIGTLYMHKSGEWQFVADGTYDHLDDGEHVTETFNVFTEDGTPTTITIRIDGTNDAPVAVADTATTQEDNSVTIDVLANDTDAEDNALTIKEASVSSEQGTVAIVDGKIVFTPADNFNGEATITYTVTDGKLDSEPSTVKVTVEAVNDQVGAVTDSNENDNTVAENAAIGTEVNITGLAVDPDGQKVTYSLTNDADGLFTINPETGVVTVNGALDHETSDSHTIEITATSEDGSKSSQTFVINVSDIDEIAPEAPGVTITEDANNDALISDAELDGQVNVTISLAGTNAVAGDTLTVNGTNILLTDDHISAGEVLTSVDAPSEGETLTVEATITDIAGNVSEKGTTEAVIDTEVKAPTITIAGDTNNDGVYNAEELGTDGTVTATISLPDDFNAETDTLTINGETVSADDIVDGKVTVEVAPEGTVTAQITDAAGNVSDEASETALAADTEVKAPTITNITDDSVNSDYSDVTLHGTGSEVGNIIEVFAKDSDGNYVSIGTATVQADLSWTLDISSISVTPINDNEFMFAKETDSAGNVSEASDTVHYYHGSYDPAVTESSDDYVLLGGGRDDLQMVSDDDNDYFVADGGAHDDKAIFSDSIENYVISVNSAGEIVVFEPSENDTNVFREFERFTFGDETYTVEQLLKPTVTITSDVNDDGVLAGSEVESSVSYRVDLPAGAAVGTVLLVTLPSGVQSITLTEQQIEDGHVTGSYTTPSEGSDLTISVSITHANGQEYTSSDSVHVNEAPEVNDFTVSSTSSVFNIPFSGNATDTEDDSSADKTTDIVVTELPQFGSLYVINEDGSKTKLEVGSVVADSAVVKYELDSDVNENLSFDSTAFNNDTPINNLSQIALDSGVVITGGVVGNDGSLTQGTLNYDSDVNEVGIGVNGGEIESGNKEYVSIDFGDNVNVTEANVSLASLHGHYSNAGLGIDAKVHIELYKDGVLQTTVVVDSSSDIVNSQYVANLQLDGGFDEIRLTTTANQNSNFTLTGVEVVDSQINDEIEYKAVDSDGQESDGTATVDISIPSSESALERAPVVNGDADFGSSDEDNAFIIDAAKLQILLNTATDENQDDLFISSLSVDESKGELVVTTNAQGEVTGAVFYPNEDMAAEDIKFDFTVSDGKLSDTGSAYLDVAPVADAPEVDVLITGAAERNYDDFPTWGISTEDFQTGNFDKSQFNIANEKTDSKTWAETIHGTSGNDYIVSTHGGGDSIYGDVHQNYHNDGDDILVGSDDTNGESLYGGNGKDILVSGLGVDSLHGGTGTDIAILPGKSTDYTVTKGSGYSSNDKWFDFTSVENGVEVTKALHDIETVQFEDGIYTLNSTTGELVLVEPTSTEYPLEIEASLNDTDGSESLSQIEISGLVQGDVLKGSDGSVLGTAGSDGTITLTGPWDSDATKVTLTGLTLVSSASNASEITVTATSQEGSDTSNTATADDSIVLSDFVGTTIGGDGQTYTTGDTHDTVVGDTTGTVVTHGQDYNIAFMVDTSGSMGSSNIDDIEDQLEKVFESLINSAKGEHSGTVNVMLVDFDTLAHTSVSVNLADPDAEDKLEDVLDSLRSGGGTNYEDAFTVTNNWFETVKTTHPDANNMAYFITDGRPTYYTTDVTDPLVYNSSYNSNDRTLSDILGNSDYVPGQSYSYQGKLIIDTYGRVYSYNSWSSDATFQGYMRPDGTGEHEFVQIAGRGYNADNATISNANSGFDLLENSGVTVEAIGIGNSLDENQLKDFDTDGNVQANVDADDLAEAILGHSEDKLPGEDTIDAGAGDDILFGDSIHMAGVSSQGYEGIKEYVAGKLGVVEVSDAQVHNYITENVNEFNQSTDKDKADTLYGGSGDDIMFGQGGNDSLYGGAGNDILLGGLGNDILTGGDDADVFKWVKTDLDGSTDRITDFHIDDGDKLDLSDLFSDLSDTEVTSLLDNIKGSVDGDDSGSSITVNKDGNSVTIDFDGVSATDLTNNLTTILLIKDD</sequence>
<feature type="domain" description="Cadherin" evidence="4">
    <location>
        <begin position="1080"/>
        <end position="1179"/>
    </location>
</feature>
<dbReference type="InterPro" id="IPR013783">
    <property type="entry name" value="Ig-like_fold"/>
</dbReference>
<feature type="region of interest" description="Disordered" evidence="2">
    <location>
        <begin position="254"/>
        <end position="274"/>
    </location>
</feature>
<dbReference type="InterPro" id="IPR002035">
    <property type="entry name" value="VWF_A"/>
</dbReference>
<dbReference type="PROSITE" id="PS00330">
    <property type="entry name" value="HEMOLYSIN_CALCIUM"/>
    <property type="match status" value="3"/>
</dbReference>
<dbReference type="SUPFAM" id="SSF53300">
    <property type="entry name" value="vWA-like"/>
    <property type="match status" value="1"/>
</dbReference>
<dbReference type="eggNOG" id="COG2304">
    <property type="taxonomic scope" value="Bacteria"/>
</dbReference>
<dbReference type="PATRIC" id="fig|1260221.3.peg.1727"/>
<dbReference type="Pfam" id="PF17892">
    <property type="entry name" value="Cadherin_5"/>
    <property type="match status" value="2"/>
</dbReference>
<dbReference type="NCBIfam" id="TIGR03661">
    <property type="entry name" value="T1SS_VCA0849"/>
    <property type="match status" value="1"/>
</dbReference>
<dbReference type="GO" id="GO:0016020">
    <property type="term" value="C:membrane"/>
    <property type="evidence" value="ECO:0007669"/>
    <property type="project" value="InterPro"/>
</dbReference>
<evidence type="ECO:0000259" key="4">
    <source>
        <dbReference type="PROSITE" id="PS50268"/>
    </source>
</evidence>
<reference evidence="5 6" key="1">
    <citation type="journal article" date="2013" name="ISME J.">
        <title>Comparative genomics of pathogenic lineages of Vibrio nigripulchritudo identifies virulence-associated traits.</title>
        <authorList>
            <person name="Goudenege D."/>
            <person name="Labreuche Y."/>
            <person name="Krin E."/>
            <person name="Ansquer D."/>
            <person name="Mangenot S."/>
            <person name="Calteau A."/>
            <person name="Medigue C."/>
            <person name="Mazel D."/>
            <person name="Polz M.F."/>
            <person name="Le Roux F."/>
        </authorList>
    </citation>
    <scope>NUCLEOTIDE SEQUENCE [LARGE SCALE GENOMIC DNA]</scope>
    <source>
        <strain evidence="6">SnF1</strain>
    </source>
</reference>
<dbReference type="CDD" id="cd11304">
    <property type="entry name" value="Cadherin_repeat"/>
    <property type="match status" value="1"/>
</dbReference>
<dbReference type="GO" id="GO:0007156">
    <property type="term" value="P:homophilic cell adhesion via plasma membrane adhesion molecules"/>
    <property type="evidence" value="ECO:0007669"/>
    <property type="project" value="InterPro"/>
</dbReference>
<dbReference type="NCBIfam" id="NF012211">
    <property type="entry name" value="tand_rpt_95"/>
    <property type="match status" value="3"/>
</dbReference>
<dbReference type="SMART" id="SM00327">
    <property type="entry name" value="VWA"/>
    <property type="match status" value="1"/>
</dbReference>
<proteinExistence type="predicted"/>
<dbReference type="PRINTS" id="PR00313">
    <property type="entry name" value="CABNDNGRPT"/>
</dbReference>
<dbReference type="Pfam" id="PF17803">
    <property type="entry name" value="Cadherin_4"/>
    <property type="match status" value="3"/>
</dbReference>
<dbReference type="PROSITE" id="PS00018">
    <property type="entry name" value="EF_HAND_1"/>
    <property type="match status" value="1"/>
</dbReference>
<dbReference type="RefSeq" id="WP_022550787.1">
    <property type="nucleotide sequence ID" value="NC_022528.1"/>
</dbReference>
<dbReference type="SUPFAM" id="SSF49313">
    <property type="entry name" value="Cadherin-like"/>
    <property type="match status" value="1"/>
</dbReference>
<evidence type="ECO:0000259" key="3">
    <source>
        <dbReference type="PROSITE" id="PS50234"/>
    </source>
</evidence>
<dbReference type="PROSITE" id="PS50268">
    <property type="entry name" value="CADHERIN_2"/>
    <property type="match status" value="2"/>
</dbReference>
<dbReference type="OrthoDB" id="5904351at2"/>
<dbReference type="SMART" id="SM00112">
    <property type="entry name" value="CA"/>
    <property type="match status" value="3"/>
</dbReference>
<dbReference type="STRING" id="28173.VIBNI_A1817"/>
<protein>
    <submittedName>
        <fullName evidence="5">Putative RTX toxin and related Ca2+-binding domain fused with VCBS repeat, Cadherin-like and large exoprotein involved in heme utilization or adhesion</fullName>
    </submittedName>
</protein>
<dbReference type="Gene3D" id="2.60.40.60">
    <property type="entry name" value="Cadherins"/>
    <property type="match status" value="1"/>
</dbReference>
<dbReference type="InterPro" id="IPR019960">
    <property type="entry name" value="T1SS_VCA0849"/>
</dbReference>
<dbReference type="InterPro" id="IPR015919">
    <property type="entry name" value="Cadherin-like_sf"/>
</dbReference>
<evidence type="ECO:0000256" key="2">
    <source>
        <dbReference type="SAM" id="MobiDB-lite"/>
    </source>
</evidence>
<dbReference type="PROSITE" id="PS50234">
    <property type="entry name" value="VWFA"/>
    <property type="match status" value="1"/>
</dbReference>
<dbReference type="Proteomes" id="UP000016895">
    <property type="component" value="Chromosome 1"/>
</dbReference>
<evidence type="ECO:0000313" key="6">
    <source>
        <dbReference type="Proteomes" id="UP000016895"/>
    </source>
</evidence>
<dbReference type="InterPro" id="IPR041690">
    <property type="entry name" value="Cadherin_5"/>
</dbReference>
<dbReference type="GO" id="GO:0005509">
    <property type="term" value="F:calcium ion binding"/>
    <property type="evidence" value="ECO:0007669"/>
    <property type="project" value="InterPro"/>
</dbReference>
<feature type="domain" description="Cadherin" evidence="4">
    <location>
        <begin position="583"/>
        <end position="681"/>
    </location>
</feature>
<evidence type="ECO:0000313" key="5">
    <source>
        <dbReference type="EMBL" id="CCO57918.1"/>
    </source>
</evidence>
<dbReference type="Gene3D" id="2.60.40.10">
    <property type="entry name" value="Immunoglobulins"/>
    <property type="match status" value="5"/>
</dbReference>
<organism evidence="5 6">
    <name type="scientific">Vibrio nigripulchritudo</name>
    <dbReference type="NCBI Taxonomy" id="28173"/>
    <lineage>
        <taxon>Bacteria</taxon>
        <taxon>Pseudomonadati</taxon>
        <taxon>Pseudomonadota</taxon>
        <taxon>Gammaproteobacteria</taxon>
        <taxon>Vibrionales</taxon>
        <taxon>Vibrionaceae</taxon>
        <taxon>Vibrio</taxon>
    </lineage>
</organism>